<dbReference type="Proteomes" id="UP000027222">
    <property type="component" value="Unassembled WGS sequence"/>
</dbReference>
<dbReference type="AlphaFoldDB" id="A0A067SYN0"/>
<sequence length="88" mass="10168">MYPEFHFPSTPPIRCRRSHMIVLFSSISTRAVGIVFLNLLSLPTRFNVQPRLSQLDNPTRCLLPSHANVFTPGWQGRCKIVFNIQPRF</sequence>
<gene>
    <name evidence="2" type="ORF">GALMADRAFT_734638</name>
</gene>
<dbReference type="EMBL" id="KL142387">
    <property type="protein sequence ID" value="KDR72809.1"/>
    <property type="molecule type" value="Genomic_DNA"/>
</dbReference>
<evidence type="ECO:0000256" key="1">
    <source>
        <dbReference type="SAM" id="Phobius"/>
    </source>
</evidence>
<proteinExistence type="predicted"/>
<evidence type="ECO:0000313" key="3">
    <source>
        <dbReference type="Proteomes" id="UP000027222"/>
    </source>
</evidence>
<accession>A0A067SYN0</accession>
<reference evidence="3" key="1">
    <citation type="journal article" date="2014" name="Proc. Natl. Acad. Sci. U.S.A.">
        <title>Extensive sampling of basidiomycete genomes demonstrates inadequacy of the white-rot/brown-rot paradigm for wood decay fungi.</title>
        <authorList>
            <person name="Riley R."/>
            <person name="Salamov A.A."/>
            <person name="Brown D.W."/>
            <person name="Nagy L.G."/>
            <person name="Floudas D."/>
            <person name="Held B.W."/>
            <person name="Levasseur A."/>
            <person name="Lombard V."/>
            <person name="Morin E."/>
            <person name="Otillar R."/>
            <person name="Lindquist E.A."/>
            <person name="Sun H."/>
            <person name="LaButti K.M."/>
            <person name="Schmutz J."/>
            <person name="Jabbour D."/>
            <person name="Luo H."/>
            <person name="Baker S.E."/>
            <person name="Pisabarro A.G."/>
            <person name="Walton J.D."/>
            <person name="Blanchette R.A."/>
            <person name="Henrissat B."/>
            <person name="Martin F."/>
            <person name="Cullen D."/>
            <person name="Hibbett D.S."/>
            <person name="Grigoriev I.V."/>
        </authorList>
    </citation>
    <scope>NUCLEOTIDE SEQUENCE [LARGE SCALE GENOMIC DNA]</scope>
    <source>
        <strain evidence="3">CBS 339.88</strain>
    </source>
</reference>
<evidence type="ECO:0000313" key="2">
    <source>
        <dbReference type="EMBL" id="KDR72809.1"/>
    </source>
</evidence>
<keyword evidence="1" id="KW-1133">Transmembrane helix</keyword>
<keyword evidence="3" id="KW-1185">Reference proteome</keyword>
<keyword evidence="1" id="KW-0812">Transmembrane</keyword>
<feature type="transmembrane region" description="Helical" evidence="1">
    <location>
        <begin position="20"/>
        <end position="42"/>
    </location>
</feature>
<keyword evidence="1" id="KW-0472">Membrane</keyword>
<organism evidence="2 3">
    <name type="scientific">Galerina marginata (strain CBS 339.88)</name>
    <dbReference type="NCBI Taxonomy" id="685588"/>
    <lineage>
        <taxon>Eukaryota</taxon>
        <taxon>Fungi</taxon>
        <taxon>Dikarya</taxon>
        <taxon>Basidiomycota</taxon>
        <taxon>Agaricomycotina</taxon>
        <taxon>Agaricomycetes</taxon>
        <taxon>Agaricomycetidae</taxon>
        <taxon>Agaricales</taxon>
        <taxon>Agaricineae</taxon>
        <taxon>Strophariaceae</taxon>
        <taxon>Galerina</taxon>
    </lineage>
</organism>
<protein>
    <submittedName>
        <fullName evidence="2">Uncharacterized protein</fullName>
    </submittedName>
</protein>
<dbReference type="HOGENOM" id="CLU_2469230_0_0_1"/>
<name>A0A067SYN0_GALM3</name>